<gene>
    <name evidence="16" type="ORF">BV95_01775</name>
</gene>
<sequence>MKNIAHFYAATVLGSWLLVSATAHAQGAGASGPQSVEPPVTEGVADIVVYGQKRAAGEVAQRVPIAITAVDQRLLQATNSVSLLDVGSLAPNVQTNTTGTFPGFPNFSIRGIGLSSSIRSVDPAVNIVQDGLVLAYQAGAVLSTFDLEGIEILRGPQGVLFGRNATSGAFVLRTRRPSDEFGVRFDLSYGNFDALDVNTSVEGPLGSPNVLGKVAVLYRTNSGMFKNTNEGIFVPASGNPTGAAPNHKTGHIGDIDQLIIKPTFLFKASDATRLTLFTQYQRYNDDGTVPRNFQAPPGAVSTPSQSVFGYTPTTSGYDTNITEIGYVKIRAAHVIAELENEIGAGLLTTVAGYRKVSYDSTTNNAGTPFDGFLVPDNREDNDQYSIESRYNVTLTDGVDLTLGVFYLHSDTEVIERRRGTGATLSPRIYSQGSFDQRTKAYAGFANVDWAITSALKLSLGGRYSSEKKFIDYVPLAACTDDTFTTCIRTPLTAKKRWNNFSPRAVLSWQPAERVTVFGSFTRGFRSGNFNPRTTDTTGIGVGPADPETVSAYELGIKSDLFDRKARVNVSVFQSDYNAIQQVLTAPGAAVVQSLLNAADSRIRGVEGEFTLRPIPELELNTNVGYLDGQYRKFDIPIPGIADPTNLKFIKIPKWTVYLAGTYRTEIPSLNGAASLRVSYDWRSEYQTDFLNTPGLGEESYGLTHVDLTFRRDNWSASIFGRNLFNIEYADTKARNFAYIAYGGAPRTYGVRFTYQM</sequence>
<comment type="caution">
    <text evidence="16">The sequence shown here is derived from an EMBL/GenBank/DDBJ whole genome shotgun (WGS) entry which is preliminary data.</text>
</comment>
<dbReference type="InterPro" id="IPR039426">
    <property type="entry name" value="TonB-dep_rcpt-like"/>
</dbReference>
<keyword evidence="8 12" id="KW-0798">TonB box</keyword>
<comment type="subcellular location">
    <subcellularLocation>
        <location evidence="1 11">Cell outer membrane</location>
        <topology evidence="1 11">Multi-pass membrane protein</topology>
    </subcellularLocation>
</comment>
<dbReference type="GO" id="GO:0006826">
    <property type="term" value="P:iron ion transport"/>
    <property type="evidence" value="ECO:0007669"/>
    <property type="project" value="UniProtKB-KW"/>
</dbReference>
<dbReference type="Pfam" id="PF07715">
    <property type="entry name" value="Plug"/>
    <property type="match status" value="1"/>
</dbReference>
<dbReference type="InterPro" id="IPR036942">
    <property type="entry name" value="Beta-barrel_TonB_sf"/>
</dbReference>
<dbReference type="Gene3D" id="2.40.170.20">
    <property type="entry name" value="TonB-dependent receptor, beta-barrel domain"/>
    <property type="match status" value="1"/>
</dbReference>
<evidence type="ECO:0000256" key="13">
    <source>
        <dbReference type="SAM" id="SignalP"/>
    </source>
</evidence>
<evidence type="ECO:0000256" key="9">
    <source>
        <dbReference type="ARBA" id="ARBA00023136"/>
    </source>
</evidence>
<proteinExistence type="inferred from homology"/>
<feature type="domain" description="TonB-dependent receptor plug" evidence="15">
    <location>
        <begin position="61"/>
        <end position="169"/>
    </location>
</feature>
<evidence type="ECO:0000256" key="5">
    <source>
        <dbReference type="ARBA" id="ARBA00022692"/>
    </source>
</evidence>
<feature type="signal peptide" evidence="13">
    <location>
        <begin position="1"/>
        <end position="25"/>
    </location>
</feature>
<keyword evidence="6" id="KW-0408">Iron</keyword>
<keyword evidence="13" id="KW-0732">Signal</keyword>
<feature type="chain" id="PRO_5001763255" evidence="13">
    <location>
        <begin position="26"/>
        <end position="756"/>
    </location>
</feature>
<keyword evidence="16" id="KW-0675">Receptor</keyword>
<dbReference type="GO" id="GO:0009279">
    <property type="term" value="C:cell outer membrane"/>
    <property type="evidence" value="ECO:0007669"/>
    <property type="project" value="UniProtKB-SubCell"/>
</dbReference>
<evidence type="ECO:0000256" key="4">
    <source>
        <dbReference type="ARBA" id="ARBA00022496"/>
    </source>
</evidence>
<evidence type="ECO:0000256" key="8">
    <source>
        <dbReference type="ARBA" id="ARBA00023077"/>
    </source>
</evidence>
<feature type="domain" description="TonB-dependent receptor-like beta-barrel" evidence="14">
    <location>
        <begin position="268"/>
        <end position="723"/>
    </location>
</feature>
<keyword evidence="2 11" id="KW-0813">Transport</keyword>
<evidence type="ECO:0000256" key="10">
    <source>
        <dbReference type="ARBA" id="ARBA00023237"/>
    </source>
</evidence>
<keyword evidence="9 11" id="KW-0472">Membrane</keyword>
<dbReference type="EMBL" id="JFHR01000016">
    <property type="protein sequence ID" value="KEQ53903.1"/>
    <property type="molecule type" value="Genomic_DNA"/>
</dbReference>
<evidence type="ECO:0000313" key="16">
    <source>
        <dbReference type="EMBL" id="KEQ53903.1"/>
    </source>
</evidence>
<dbReference type="AlphaFoldDB" id="A0A081RFD0"/>
<evidence type="ECO:0000256" key="1">
    <source>
        <dbReference type="ARBA" id="ARBA00004571"/>
    </source>
</evidence>
<dbReference type="PATRIC" id="fig|46429.4.peg.1743"/>
<dbReference type="PROSITE" id="PS52016">
    <property type="entry name" value="TONB_DEPENDENT_REC_3"/>
    <property type="match status" value="1"/>
</dbReference>
<comment type="similarity">
    <text evidence="11 12">Belongs to the TonB-dependent receptor family.</text>
</comment>
<evidence type="ECO:0000256" key="11">
    <source>
        <dbReference type="PROSITE-ProRule" id="PRU01360"/>
    </source>
</evidence>
<dbReference type="eggNOG" id="COG4773">
    <property type="taxonomic scope" value="Bacteria"/>
</dbReference>
<keyword evidence="3 11" id="KW-1134">Transmembrane beta strand</keyword>
<protein>
    <submittedName>
        <fullName evidence="16">TonB-dependent receptor</fullName>
    </submittedName>
</protein>
<dbReference type="PANTHER" id="PTHR32552:SF81">
    <property type="entry name" value="TONB-DEPENDENT OUTER MEMBRANE RECEPTOR"/>
    <property type="match status" value="1"/>
</dbReference>
<keyword evidence="10 11" id="KW-0998">Cell outer membrane</keyword>
<name>A0A081RFD0_SPHCR</name>
<dbReference type="InterPro" id="IPR012910">
    <property type="entry name" value="Plug_dom"/>
</dbReference>
<dbReference type="Proteomes" id="UP000028411">
    <property type="component" value="Unassembled WGS sequence"/>
</dbReference>
<keyword evidence="7" id="KW-0406">Ion transport</keyword>
<keyword evidence="5 11" id="KW-0812">Transmembrane</keyword>
<dbReference type="Pfam" id="PF00593">
    <property type="entry name" value="TonB_dep_Rec_b-barrel"/>
    <property type="match status" value="1"/>
</dbReference>
<evidence type="ECO:0000259" key="14">
    <source>
        <dbReference type="Pfam" id="PF00593"/>
    </source>
</evidence>
<evidence type="ECO:0000256" key="6">
    <source>
        <dbReference type="ARBA" id="ARBA00023004"/>
    </source>
</evidence>
<reference evidence="16 17" key="1">
    <citation type="submission" date="2014-02" db="EMBL/GenBank/DDBJ databases">
        <title>Whole genome sequence of Sphingobium chlorophenolicum NBRC 16172.</title>
        <authorList>
            <person name="Gan H.M."/>
            <person name="Gan H.Y."/>
            <person name="Chew T.H."/>
            <person name="Savka M.A."/>
        </authorList>
    </citation>
    <scope>NUCLEOTIDE SEQUENCE [LARGE SCALE GENOMIC DNA]</scope>
    <source>
        <strain evidence="16 17">NBRC 16172</strain>
    </source>
</reference>
<evidence type="ECO:0000313" key="17">
    <source>
        <dbReference type="Proteomes" id="UP000028411"/>
    </source>
</evidence>
<dbReference type="PANTHER" id="PTHR32552">
    <property type="entry name" value="FERRICHROME IRON RECEPTOR-RELATED"/>
    <property type="match status" value="1"/>
</dbReference>
<evidence type="ECO:0000256" key="12">
    <source>
        <dbReference type="RuleBase" id="RU003357"/>
    </source>
</evidence>
<dbReference type="RefSeq" id="WP_037450193.1">
    <property type="nucleotide sequence ID" value="NZ_JFHR01000016.1"/>
</dbReference>
<accession>A0A081RFD0</accession>
<organism evidence="16 17">
    <name type="scientific">Sphingobium chlorophenolicum</name>
    <dbReference type="NCBI Taxonomy" id="46429"/>
    <lineage>
        <taxon>Bacteria</taxon>
        <taxon>Pseudomonadati</taxon>
        <taxon>Pseudomonadota</taxon>
        <taxon>Alphaproteobacteria</taxon>
        <taxon>Sphingomonadales</taxon>
        <taxon>Sphingomonadaceae</taxon>
        <taxon>Sphingobium</taxon>
    </lineage>
</organism>
<evidence type="ECO:0000259" key="15">
    <source>
        <dbReference type="Pfam" id="PF07715"/>
    </source>
</evidence>
<dbReference type="OrthoDB" id="7618183at2"/>
<dbReference type="CDD" id="cd01347">
    <property type="entry name" value="ligand_gated_channel"/>
    <property type="match status" value="1"/>
</dbReference>
<evidence type="ECO:0000256" key="7">
    <source>
        <dbReference type="ARBA" id="ARBA00023065"/>
    </source>
</evidence>
<dbReference type="SUPFAM" id="SSF56935">
    <property type="entry name" value="Porins"/>
    <property type="match status" value="1"/>
</dbReference>
<evidence type="ECO:0000256" key="2">
    <source>
        <dbReference type="ARBA" id="ARBA00022448"/>
    </source>
</evidence>
<keyword evidence="4" id="KW-0410">Iron transport</keyword>
<dbReference type="InterPro" id="IPR000531">
    <property type="entry name" value="Beta-barrel_TonB"/>
</dbReference>
<evidence type="ECO:0000256" key="3">
    <source>
        <dbReference type="ARBA" id="ARBA00022452"/>
    </source>
</evidence>